<reference evidence="1" key="1">
    <citation type="submission" date="2022-07" db="EMBL/GenBank/DDBJ databases">
        <authorList>
            <person name="Trinca V."/>
            <person name="Uliana J.V.C."/>
            <person name="Torres T.T."/>
            <person name="Ward R.J."/>
            <person name="Monesi N."/>
        </authorList>
    </citation>
    <scope>NUCLEOTIDE SEQUENCE</scope>
    <source>
        <strain evidence="1">HSMRA1968</strain>
        <tissue evidence="1">Whole embryos</tissue>
    </source>
</reference>
<keyword evidence="2" id="KW-1185">Reference proteome</keyword>
<comment type="caution">
    <text evidence="1">The sequence shown here is derived from an EMBL/GenBank/DDBJ whole genome shotgun (WGS) entry which is preliminary data.</text>
</comment>
<dbReference type="AlphaFoldDB" id="A0A9Q0SAL7"/>
<dbReference type="Proteomes" id="UP001151699">
    <property type="component" value="Chromosome A"/>
</dbReference>
<sequence length="90" mass="10870">MQLFPTNVREFQDDVDAILPRAVKLFMINCYFNTEYKWLNREQLSEIAEKINITLTMDDVRFIEEITQDRSMDEVEKFWEKGPMDSLWSL</sequence>
<accession>A0A9Q0SAL7</accession>
<proteinExistence type="predicted"/>
<organism evidence="1 2">
    <name type="scientific">Pseudolycoriella hygida</name>
    <dbReference type="NCBI Taxonomy" id="35572"/>
    <lineage>
        <taxon>Eukaryota</taxon>
        <taxon>Metazoa</taxon>
        <taxon>Ecdysozoa</taxon>
        <taxon>Arthropoda</taxon>
        <taxon>Hexapoda</taxon>
        <taxon>Insecta</taxon>
        <taxon>Pterygota</taxon>
        <taxon>Neoptera</taxon>
        <taxon>Endopterygota</taxon>
        <taxon>Diptera</taxon>
        <taxon>Nematocera</taxon>
        <taxon>Sciaroidea</taxon>
        <taxon>Sciaridae</taxon>
        <taxon>Pseudolycoriella</taxon>
    </lineage>
</organism>
<evidence type="ECO:0000313" key="2">
    <source>
        <dbReference type="Proteomes" id="UP001151699"/>
    </source>
</evidence>
<gene>
    <name evidence="1" type="ORF">Bhyg_05334</name>
</gene>
<name>A0A9Q0SAL7_9DIPT</name>
<evidence type="ECO:0000313" key="1">
    <source>
        <dbReference type="EMBL" id="KAJ6650090.1"/>
    </source>
</evidence>
<protein>
    <submittedName>
        <fullName evidence="1">Uncharacterized protein</fullName>
    </submittedName>
</protein>
<dbReference type="EMBL" id="WJQU01000001">
    <property type="protein sequence ID" value="KAJ6650090.1"/>
    <property type="molecule type" value="Genomic_DNA"/>
</dbReference>